<dbReference type="PROSITE" id="PS51832">
    <property type="entry name" value="HD_GYP"/>
    <property type="match status" value="1"/>
</dbReference>
<dbReference type="Proteomes" id="UP000006431">
    <property type="component" value="Unassembled WGS sequence"/>
</dbReference>
<evidence type="ECO:0000313" key="7">
    <source>
        <dbReference type="Proteomes" id="UP000006431"/>
    </source>
</evidence>
<dbReference type="SUPFAM" id="SSF55073">
    <property type="entry name" value="Nucleotide cyclase"/>
    <property type="match status" value="1"/>
</dbReference>
<dbReference type="CDD" id="cd00077">
    <property type="entry name" value="HDc"/>
    <property type="match status" value="1"/>
</dbReference>
<reference evidence="6 7" key="1">
    <citation type="journal article" date="2012" name="Proc. Natl. Acad. Sci. U.S.A.">
        <title>Genome and physiology of a model Epsilonproteobacterium responsible for sulfide detoxification in marine oxygen depletion zones.</title>
        <authorList>
            <person name="Grote J."/>
            <person name="Schott T."/>
            <person name="Bruckner C.G."/>
            <person name="Glockner F.O."/>
            <person name="Jost G."/>
            <person name="Teeling H."/>
            <person name="Labrenz M."/>
            <person name="Jurgens K."/>
        </authorList>
    </citation>
    <scope>NUCLEOTIDE SEQUENCE [LARGE SCALE GENOMIC DNA]</scope>
    <source>
        <strain evidence="6 7">GD1</strain>
    </source>
</reference>
<dbReference type="EMBL" id="AFRZ01000001">
    <property type="protein sequence ID" value="EHP29223.1"/>
    <property type="molecule type" value="Genomic_DNA"/>
</dbReference>
<dbReference type="InterPro" id="IPR037522">
    <property type="entry name" value="HD_GYP_dom"/>
</dbReference>
<dbReference type="HOGENOM" id="CLU_000445_92_11_7"/>
<comment type="caution">
    <text evidence="6">The sequence shown here is derived from an EMBL/GenBank/DDBJ whole genome shotgun (WGS) entry which is preliminary data.</text>
</comment>
<feature type="domain" description="HD" evidence="4">
    <location>
        <begin position="190"/>
        <end position="312"/>
    </location>
</feature>
<accession>B6BNZ7</accession>
<dbReference type="RefSeq" id="WP_008340149.1">
    <property type="nucleotide sequence ID" value="NZ_AFRZ01000001.1"/>
</dbReference>
<dbReference type="SMART" id="SM00448">
    <property type="entry name" value="REC"/>
    <property type="match status" value="1"/>
</dbReference>
<evidence type="ECO:0000256" key="2">
    <source>
        <dbReference type="PROSITE-ProRule" id="PRU00169"/>
    </source>
</evidence>
<evidence type="ECO:0000259" key="4">
    <source>
        <dbReference type="PROSITE" id="PS51831"/>
    </source>
</evidence>
<dbReference type="eggNOG" id="COG2199">
    <property type="taxonomic scope" value="Bacteria"/>
</dbReference>
<dbReference type="STRING" id="929558.SMGD1_0696"/>
<dbReference type="InterPro" id="IPR006674">
    <property type="entry name" value="HD_domain"/>
</dbReference>
<proteinExistence type="predicted"/>
<keyword evidence="1" id="KW-0472">Membrane</keyword>
<evidence type="ECO:0000259" key="3">
    <source>
        <dbReference type="PROSITE" id="PS50110"/>
    </source>
</evidence>
<sequence>MQDKLKTKIASLREKAGHFSILYVEDEQVLREGITTFLNKIFTKLDTAIDGEEGLKKYTQNQYDIVITDIQMPKMDGLEMISRIKDINEKQEIIVVSAYTDSEFLTRSIQLGVTGYIVKPIDFSQILKMLDQSIDKLSAFRENEMYKADLEAMVEERTQTVLNLQHEQVQNYQHAIHSLVKMIEARDTYTGGHSERVATYSKNIAEAMGLSAKECNMIYESGILHDIGKIITPDAILLKPNQLTDNEYSLIKDHVTAGYNILHEIPMYHELAKIVHAHHEHCDGSGYPKGLKGDEIPLASRIMAVADAFDAMTTRRVYKAKKTIEQAIEELEKYSDVWYDKKVIESAKEIFKSVDLKNNAEQLPNTFIDDERFAYFYKDPLTNLYNNYYLDFILQSNINSEKNLYLNILYMKDFSKYNKEYGWSEGDVVLRSFSEYLRLEYPHHQLFRIFGDDFVLLSDKDIKMDIDKINSIPLFNTNGLSCGIKYYDLQNMSIHSFKDLQD</sequence>
<feature type="modified residue" description="4-aspartylphosphate" evidence="2">
    <location>
        <position position="69"/>
    </location>
</feature>
<accession>H1FWA5</accession>
<dbReference type="InterPro" id="IPR003607">
    <property type="entry name" value="HD/PDEase_dom"/>
</dbReference>
<dbReference type="Gene3D" id="1.10.3210.10">
    <property type="entry name" value="Hypothetical protein af1432"/>
    <property type="match status" value="1"/>
</dbReference>
<dbReference type="Gene3D" id="3.40.50.2300">
    <property type="match status" value="1"/>
</dbReference>
<dbReference type="InterPro" id="IPR011006">
    <property type="entry name" value="CheY-like_superfamily"/>
</dbReference>
<dbReference type="OrthoDB" id="5514345at2"/>
<dbReference type="GO" id="GO:0016787">
    <property type="term" value="F:hydrolase activity"/>
    <property type="evidence" value="ECO:0007669"/>
    <property type="project" value="UniProtKB-KW"/>
</dbReference>
<dbReference type="PROSITE" id="PS51831">
    <property type="entry name" value="HD"/>
    <property type="match status" value="1"/>
</dbReference>
<dbReference type="InterPro" id="IPR043128">
    <property type="entry name" value="Rev_trsase/Diguanyl_cyclase"/>
</dbReference>
<dbReference type="InterPro" id="IPR029787">
    <property type="entry name" value="Nucleotide_cyclase"/>
</dbReference>
<keyword evidence="7" id="KW-1185">Reference proteome</keyword>
<feature type="domain" description="Response regulatory" evidence="3">
    <location>
        <begin position="20"/>
        <end position="134"/>
    </location>
</feature>
<dbReference type="eggNOG" id="COG3437">
    <property type="taxonomic scope" value="Bacteria"/>
</dbReference>
<dbReference type="InterPro" id="IPR006675">
    <property type="entry name" value="HDIG_dom"/>
</dbReference>
<feature type="domain" description="HD-GYP" evidence="5">
    <location>
        <begin position="168"/>
        <end position="363"/>
    </location>
</feature>
<dbReference type="SMART" id="SM00471">
    <property type="entry name" value="HDc"/>
    <property type="match status" value="1"/>
</dbReference>
<name>B6BNZ7_SULGG</name>
<dbReference type="SUPFAM" id="SSF52172">
    <property type="entry name" value="CheY-like"/>
    <property type="match status" value="1"/>
</dbReference>
<evidence type="ECO:0000313" key="6">
    <source>
        <dbReference type="EMBL" id="EHP29223.1"/>
    </source>
</evidence>
<protein>
    <submittedName>
        <fullName evidence="6">Response regulator receiver modulated metal dependent phosphohydrolase</fullName>
    </submittedName>
</protein>
<gene>
    <name evidence="6" type="ORF">SMGD1_0696</name>
</gene>
<dbReference type="Pfam" id="PF13487">
    <property type="entry name" value="HD_5"/>
    <property type="match status" value="1"/>
</dbReference>
<dbReference type="PANTHER" id="PTHR45228">
    <property type="entry name" value="CYCLIC DI-GMP PHOSPHODIESTERASE TM_0186-RELATED"/>
    <property type="match status" value="1"/>
</dbReference>
<dbReference type="PANTHER" id="PTHR45228:SF4">
    <property type="entry name" value="LIPOPROTEIN"/>
    <property type="match status" value="1"/>
</dbReference>
<dbReference type="Pfam" id="PF00072">
    <property type="entry name" value="Response_reg"/>
    <property type="match status" value="1"/>
</dbReference>
<dbReference type="InterPro" id="IPR000160">
    <property type="entry name" value="GGDEF_dom"/>
</dbReference>
<dbReference type="InterPro" id="IPR001789">
    <property type="entry name" value="Sig_transdc_resp-reg_receiver"/>
</dbReference>
<evidence type="ECO:0000259" key="5">
    <source>
        <dbReference type="PROSITE" id="PS51832"/>
    </source>
</evidence>
<dbReference type="InterPro" id="IPR052020">
    <property type="entry name" value="Cyclic_di-GMP/3'3'-cGAMP_PDE"/>
</dbReference>
<dbReference type="Pfam" id="PF00990">
    <property type="entry name" value="GGDEF"/>
    <property type="match status" value="1"/>
</dbReference>
<dbReference type="PROSITE" id="PS50110">
    <property type="entry name" value="RESPONSE_REGULATORY"/>
    <property type="match status" value="1"/>
</dbReference>
<keyword evidence="2" id="KW-0597">Phosphoprotein</keyword>
<dbReference type="Gene3D" id="3.30.70.270">
    <property type="match status" value="1"/>
</dbReference>
<organism evidence="6 7">
    <name type="scientific">Sulfurimonas gotlandica (strain DSM 19862 / JCM 16533 / GD1)</name>
    <dbReference type="NCBI Taxonomy" id="929558"/>
    <lineage>
        <taxon>Bacteria</taxon>
        <taxon>Pseudomonadati</taxon>
        <taxon>Campylobacterota</taxon>
        <taxon>Epsilonproteobacteria</taxon>
        <taxon>Campylobacterales</taxon>
        <taxon>Sulfurimonadaceae</taxon>
        <taxon>Sulfurimonas</taxon>
    </lineage>
</organism>
<dbReference type="NCBIfam" id="TIGR00277">
    <property type="entry name" value="HDIG"/>
    <property type="match status" value="1"/>
</dbReference>
<evidence type="ECO:0000256" key="1">
    <source>
        <dbReference type="ARBA" id="ARBA00023136"/>
    </source>
</evidence>
<keyword evidence="6" id="KW-0378">Hydrolase</keyword>
<dbReference type="AlphaFoldDB" id="B6BNZ7"/>
<dbReference type="PATRIC" id="fig|929558.5.peg.695"/>
<dbReference type="SUPFAM" id="SSF109604">
    <property type="entry name" value="HD-domain/PDEase-like"/>
    <property type="match status" value="1"/>
</dbReference>
<dbReference type="CDD" id="cd17536">
    <property type="entry name" value="REC_YesN-like"/>
    <property type="match status" value="1"/>
</dbReference>
<dbReference type="GO" id="GO:0000160">
    <property type="term" value="P:phosphorelay signal transduction system"/>
    <property type="evidence" value="ECO:0007669"/>
    <property type="project" value="InterPro"/>
</dbReference>